<evidence type="ECO:0000256" key="1">
    <source>
        <dbReference type="ARBA" id="ARBA00002869"/>
    </source>
</evidence>
<accession>A0A7V7QMK8</accession>
<dbReference type="NCBIfam" id="TIGR00212">
    <property type="entry name" value="hemC"/>
    <property type="match status" value="1"/>
</dbReference>
<evidence type="ECO:0000256" key="7">
    <source>
        <dbReference type="ARBA" id="ARBA00022691"/>
    </source>
</evidence>
<evidence type="ECO:0000259" key="15">
    <source>
        <dbReference type="Pfam" id="PF03900"/>
    </source>
</evidence>
<dbReference type="Gene3D" id="3.40.190.10">
    <property type="entry name" value="Periplasmic binding protein-like II"/>
    <property type="match status" value="2"/>
</dbReference>
<dbReference type="Gene3D" id="3.40.50.10090">
    <property type="match status" value="2"/>
</dbReference>
<dbReference type="FunFam" id="3.30.950.10:FF:000001">
    <property type="entry name" value="Siroheme synthase"/>
    <property type="match status" value="1"/>
</dbReference>
<comment type="function">
    <text evidence="1 10">Tetrapolymerization of the monopyrrole PBG into the hydroxymethylbilane pre-uroporphyrinogen in several discrete steps.</text>
</comment>
<keyword evidence="6 10" id="KW-0808">Transferase</keyword>
<protein>
    <recommendedName>
        <fullName evidence="10">Porphobilinogen deaminase</fullName>
        <shortName evidence="10">PBG</shortName>
        <ecNumber evidence="10">2.5.1.61</ecNumber>
    </recommendedName>
    <alternativeName>
        <fullName evidence="10">Hydroxymethylbilane synthase</fullName>
        <shortName evidence="10">HMBS</shortName>
    </alternativeName>
    <alternativeName>
        <fullName evidence="10">Pre-uroporphyrinogen synthase</fullName>
    </alternativeName>
</protein>
<dbReference type="GO" id="GO:0004851">
    <property type="term" value="F:uroporphyrin-III C-methyltransferase activity"/>
    <property type="evidence" value="ECO:0007669"/>
    <property type="project" value="UniProtKB-ARBA"/>
</dbReference>
<dbReference type="FunFam" id="3.40.190.10:FF:000005">
    <property type="entry name" value="Porphobilinogen deaminase"/>
    <property type="match status" value="1"/>
</dbReference>
<dbReference type="Pfam" id="PF00590">
    <property type="entry name" value="TP_methylase"/>
    <property type="match status" value="1"/>
</dbReference>
<dbReference type="InterPro" id="IPR050161">
    <property type="entry name" value="Siro_Cobalamin_biosynth"/>
</dbReference>
<dbReference type="EMBL" id="WAGX01000004">
    <property type="protein sequence ID" value="KAB1439879.1"/>
    <property type="molecule type" value="Genomic_DNA"/>
</dbReference>
<comment type="caution">
    <text evidence="16">The sequence shown here is derived from an EMBL/GenBank/DDBJ whole genome shotgun (WGS) entry which is preliminary data.</text>
</comment>
<evidence type="ECO:0000313" key="17">
    <source>
        <dbReference type="Proteomes" id="UP000461768"/>
    </source>
</evidence>
<dbReference type="CDD" id="cd11642">
    <property type="entry name" value="SUMT"/>
    <property type="match status" value="1"/>
</dbReference>
<comment type="miscellaneous">
    <text evidence="10">The porphobilinogen subunits are added to the dipyrromethane group.</text>
</comment>
<evidence type="ECO:0000256" key="6">
    <source>
        <dbReference type="ARBA" id="ARBA00022679"/>
    </source>
</evidence>
<feature type="domain" description="Porphobilinogen deaminase C-terminal" evidence="15">
    <location>
        <begin position="222"/>
        <end position="280"/>
    </location>
</feature>
<dbReference type="PANTHER" id="PTHR45790">
    <property type="entry name" value="SIROHEME SYNTHASE-RELATED"/>
    <property type="match status" value="1"/>
</dbReference>
<dbReference type="InterPro" id="IPR000878">
    <property type="entry name" value="4pyrrol_Mease"/>
</dbReference>
<dbReference type="Gene3D" id="3.40.1010.10">
    <property type="entry name" value="Cobalt-precorrin-4 Transmethylase, Domain 1"/>
    <property type="match status" value="1"/>
</dbReference>
<dbReference type="InterPro" id="IPR000860">
    <property type="entry name" value="HemC"/>
</dbReference>
<keyword evidence="8 10" id="KW-0627">Porphyrin biosynthesis</keyword>
<evidence type="ECO:0000256" key="5">
    <source>
        <dbReference type="ARBA" id="ARBA00022603"/>
    </source>
</evidence>
<dbReference type="SUPFAM" id="SSF54782">
    <property type="entry name" value="Porphobilinogen deaminase (hydroxymethylbilane synthase), C-terminal domain"/>
    <property type="match status" value="1"/>
</dbReference>
<keyword evidence="5 11" id="KW-0489">Methyltransferase</keyword>
<comment type="catalytic activity">
    <reaction evidence="9 10">
        <text>4 porphobilinogen + H2O = hydroxymethylbilane + 4 NH4(+)</text>
        <dbReference type="Rhea" id="RHEA:13185"/>
        <dbReference type="ChEBI" id="CHEBI:15377"/>
        <dbReference type="ChEBI" id="CHEBI:28938"/>
        <dbReference type="ChEBI" id="CHEBI:57845"/>
        <dbReference type="ChEBI" id="CHEBI:58126"/>
        <dbReference type="EC" id="2.5.1.61"/>
    </reaction>
</comment>
<dbReference type="GO" id="GO:0006782">
    <property type="term" value="P:protoporphyrinogen IX biosynthetic process"/>
    <property type="evidence" value="ECO:0007669"/>
    <property type="project" value="UniProtKB-UniRule"/>
</dbReference>
<dbReference type="GO" id="GO:0019354">
    <property type="term" value="P:siroheme biosynthetic process"/>
    <property type="evidence" value="ECO:0007669"/>
    <property type="project" value="InterPro"/>
</dbReference>
<comment type="similarity">
    <text evidence="11">Belongs to the precorrin methyltransferase family.</text>
</comment>
<comment type="cofactor">
    <cofactor evidence="10">
        <name>dipyrromethane</name>
        <dbReference type="ChEBI" id="CHEBI:60342"/>
    </cofactor>
    <text evidence="10">Binds 1 dipyrromethane group covalently.</text>
</comment>
<evidence type="ECO:0000256" key="2">
    <source>
        <dbReference type="ARBA" id="ARBA00004735"/>
    </source>
</evidence>
<dbReference type="NCBIfam" id="TIGR01469">
    <property type="entry name" value="cobA_cysG_Cterm"/>
    <property type="match status" value="1"/>
</dbReference>
<sequence>MRKIRVGSRESKLAIVQTKLIIDCIKRHHPELEIELITMKTTGDRILDKTLDKIGGKGLFVKELDKALLNHEIDIAVHSLKDMPMEVNEDLPILAYSKREDPKDVLLLPKDVTVLRKELPIGCSSLRRTLQMKALYPKMQVKPIRGNVITRLAKLDSGEFSALILAAAGIKRLGLQDRISKEFTIEEMLPAAGQGILAVQGRKGEDYSFLTCVNDTESEVASLCERAFIKELNGGCTSPVAAYARIQDEVITLECMYEDGEKATFQDSIHHAKELGIYAARQKKHVKGKVWLVGAGPGDAQLLTLKAKELLEQADTVVYDRLVGDGVLTMIPATSKKIYVGKQAGDHIVSQSEINQILLNEAMEGKKVVRLKGGDPFVFGRGGEELELLVQNKIAFEIVPGITSAVSVPAYQGIPVTYRDYCSSLHIITGHKKRNEALDIDFEALVRTKGTLVFLMSVSSLKEICDGLIAGGMSKDMPAAVLENGTKAHQRKVVSTIENLYEAAKKDKIISPSIIVVGKVCELSDKFSWYDKNSLSGCKVVVTRPKALSSKLSIMLKNKGAQVLELPSIVASKIENNERLYDCLKQLKQFQWVVLTSPTGAKIFFEELQTLKVDIRKLNHIKFAVVGKATSQVLEEKGIFPDLMPTLYYGEELGKELSKVLQKEEKVLIARAKEGADEILSELTKSQADIYDVATYEINYEEPIFDISKELEKGEIDYAVFTSASTVEGFVKANQNVDYTNLRAICIGNKTKEAANRYKMQTYVSKEATMESLVECLEKLHQSRRINK</sequence>
<dbReference type="SUPFAM" id="SSF53850">
    <property type="entry name" value="Periplasmic binding protein-like II"/>
    <property type="match status" value="1"/>
</dbReference>
<dbReference type="GO" id="GO:0032259">
    <property type="term" value="P:methylation"/>
    <property type="evidence" value="ECO:0007669"/>
    <property type="project" value="UniProtKB-KW"/>
</dbReference>
<dbReference type="PRINTS" id="PR00151">
    <property type="entry name" value="PORPHBDMNASE"/>
</dbReference>
<dbReference type="PROSITE" id="PS00533">
    <property type="entry name" value="PORPHOBILINOGEN_DEAM"/>
    <property type="match status" value="1"/>
</dbReference>
<comment type="pathway">
    <text evidence="2">Porphyrin-containing compound metabolism; protoporphyrin-IX biosynthesis; coproporphyrinogen-III from 5-aminolevulinate: step 2/4.</text>
</comment>
<comment type="subunit">
    <text evidence="4 10">Monomer.</text>
</comment>
<feature type="domain" description="Porphobilinogen deaminase N-terminal" evidence="13">
    <location>
        <begin position="4"/>
        <end position="205"/>
    </location>
</feature>
<dbReference type="Pfam" id="PF02602">
    <property type="entry name" value="HEM4"/>
    <property type="match status" value="1"/>
</dbReference>
<dbReference type="InterPro" id="IPR022417">
    <property type="entry name" value="Porphobilin_deaminase_N"/>
</dbReference>
<dbReference type="CDD" id="cd00494">
    <property type="entry name" value="PBP2_HMBS"/>
    <property type="match status" value="1"/>
</dbReference>
<organism evidence="16 17">
    <name type="scientific">Candidatus Galacturonatibacter soehngenii</name>
    <dbReference type="NCBI Taxonomy" id="2307010"/>
    <lineage>
        <taxon>Bacteria</taxon>
        <taxon>Bacillati</taxon>
        <taxon>Bacillota</taxon>
        <taxon>Clostridia</taxon>
        <taxon>Lachnospirales</taxon>
        <taxon>Lachnospiraceae</taxon>
        <taxon>Candidatus Galacturonatibacter</taxon>
    </lineage>
</organism>
<evidence type="ECO:0000256" key="8">
    <source>
        <dbReference type="ARBA" id="ARBA00023244"/>
    </source>
</evidence>
<dbReference type="Pfam" id="PF03900">
    <property type="entry name" value="Porphobil_deamC"/>
    <property type="match status" value="1"/>
</dbReference>
<dbReference type="InterPro" id="IPR036803">
    <property type="entry name" value="Porphobilinogen_deaminase_C_sf"/>
</dbReference>
<dbReference type="PROSITE" id="PS00840">
    <property type="entry name" value="SUMT_2"/>
    <property type="match status" value="1"/>
</dbReference>
<feature type="modified residue" description="S-(dipyrrolylmethanemethyl)cysteine" evidence="10">
    <location>
        <position position="236"/>
    </location>
</feature>
<dbReference type="InterPro" id="IPR014776">
    <property type="entry name" value="4pyrrole_Mease_sub2"/>
</dbReference>
<dbReference type="InterPro" id="IPR022419">
    <property type="entry name" value="Porphobilin_deaminase_cofac_BS"/>
</dbReference>
<dbReference type="FunFam" id="3.40.190.10:FF:000004">
    <property type="entry name" value="Porphobilinogen deaminase"/>
    <property type="match status" value="1"/>
</dbReference>
<feature type="domain" description="Tetrapyrrole biosynthesis uroporphyrinogen III synthase" evidence="14">
    <location>
        <begin position="555"/>
        <end position="775"/>
    </location>
</feature>
<dbReference type="FunFam" id="3.40.1010.10:FF:000001">
    <property type="entry name" value="Siroheme synthase"/>
    <property type="match status" value="1"/>
</dbReference>
<reference evidence="16 17" key="1">
    <citation type="submission" date="2019-09" db="EMBL/GenBank/DDBJ databases">
        <authorList>
            <person name="Valk L.C."/>
        </authorList>
    </citation>
    <scope>NUCLEOTIDE SEQUENCE [LARGE SCALE GENOMIC DNA]</scope>
    <source>
        <strain evidence="16">GalUA</strain>
    </source>
</reference>
<dbReference type="InterPro" id="IPR014777">
    <property type="entry name" value="4pyrrole_Mease_sub1"/>
</dbReference>
<dbReference type="GO" id="GO:0004852">
    <property type="term" value="F:uroporphyrinogen-III synthase activity"/>
    <property type="evidence" value="ECO:0007669"/>
    <property type="project" value="InterPro"/>
</dbReference>
<dbReference type="InterPro" id="IPR003754">
    <property type="entry name" value="4pyrrol_synth_uPrphyn_synth"/>
</dbReference>
<dbReference type="CDD" id="cd06578">
    <property type="entry name" value="HemD"/>
    <property type="match status" value="1"/>
</dbReference>
<dbReference type="InterPro" id="IPR022418">
    <property type="entry name" value="Porphobilinogen_deaminase_C"/>
</dbReference>
<dbReference type="AlphaFoldDB" id="A0A7V7QMK8"/>
<reference evidence="16 17" key="2">
    <citation type="submission" date="2020-02" db="EMBL/GenBank/DDBJ databases">
        <title>Candidatus Galacturonibacter soehngenii shows hetero-acetogenic catabolism of galacturonic acid but lacks a canonical carbon monoxide dehydrogenase/acetyl-CoA synthase complex.</title>
        <authorList>
            <person name="Diender M."/>
            <person name="Stouten G.R."/>
            <person name="Petersen J.F."/>
            <person name="Nielsen P.H."/>
            <person name="Dueholm M.S."/>
            <person name="Pronk J.T."/>
            <person name="Van Loosdrecht M.C.M."/>
        </authorList>
    </citation>
    <scope>NUCLEOTIDE SEQUENCE [LARGE SCALE GENOMIC DNA]</scope>
    <source>
        <strain evidence="16">GalUA</strain>
    </source>
</reference>
<dbReference type="GO" id="GO:0005737">
    <property type="term" value="C:cytoplasm"/>
    <property type="evidence" value="ECO:0007669"/>
    <property type="project" value="UniProtKB-UniRule"/>
</dbReference>
<dbReference type="Gene3D" id="3.30.160.40">
    <property type="entry name" value="Porphobilinogen deaminase, C-terminal domain"/>
    <property type="match status" value="1"/>
</dbReference>
<feature type="domain" description="Tetrapyrrole methylase" evidence="12">
    <location>
        <begin position="289"/>
        <end position="500"/>
    </location>
</feature>
<name>A0A7V7QMK8_9FIRM</name>
<evidence type="ECO:0000256" key="9">
    <source>
        <dbReference type="ARBA" id="ARBA00048169"/>
    </source>
</evidence>
<dbReference type="NCBIfam" id="NF004790">
    <property type="entry name" value="PRK06136.1"/>
    <property type="match status" value="1"/>
</dbReference>
<keyword evidence="17" id="KW-1185">Reference proteome</keyword>
<evidence type="ECO:0000256" key="4">
    <source>
        <dbReference type="ARBA" id="ARBA00011245"/>
    </source>
</evidence>
<comment type="similarity">
    <text evidence="3 10">Belongs to the HMBS family.</text>
</comment>
<dbReference type="HAMAP" id="MF_00260">
    <property type="entry name" value="Porphobil_deam"/>
    <property type="match status" value="1"/>
</dbReference>
<dbReference type="InterPro" id="IPR006366">
    <property type="entry name" value="CobA/CysG_C"/>
</dbReference>
<dbReference type="SUPFAM" id="SSF53790">
    <property type="entry name" value="Tetrapyrrole methylase"/>
    <property type="match status" value="1"/>
</dbReference>
<evidence type="ECO:0000256" key="3">
    <source>
        <dbReference type="ARBA" id="ARBA00005638"/>
    </source>
</evidence>
<dbReference type="InterPro" id="IPR003043">
    <property type="entry name" value="Uropor_MeTrfase_CS"/>
</dbReference>
<keyword evidence="7" id="KW-0949">S-adenosyl-L-methionine</keyword>
<evidence type="ECO:0000259" key="14">
    <source>
        <dbReference type="Pfam" id="PF02602"/>
    </source>
</evidence>
<evidence type="ECO:0000256" key="11">
    <source>
        <dbReference type="RuleBase" id="RU003960"/>
    </source>
</evidence>
<dbReference type="InterPro" id="IPR035996">
    <property type="entry name" value="4pyrrol_Methylase_sf"/>
</dbReference>
<dbReference type="SUPFAM" id="SSF69618">
    <property type="entry name" value="HemD-like"/>
    <property type="match status" value="1"/>
</dbReference>
<dbReference type="InterPro" id="IPR036108">
    <property type="entry name" value="4pyrrol_syn_uPrphyn_synt_sf"/>
</dbReference>
<dbReference type="EC" id="2.5.1.61" evidence="10"/>
<dbReference type="RefSeq" id="WP_151142871.1">
    <property type="nucleotide sequence ID" value="NZ_WAGX01000004.1"/>
</dbReference>
<proteinExistence type="inferred from homology"/>
<dbReference type="PANTHER" id="PTHR45790:SF3">
    <property type="entry name" value="S-ADENOSYL-L-METHIONINE-DEPENDENT UROPORPHYRINOGEN III METHYLTRANSFERASE, CHLOROPLASTIC"/>
    <property type="match status" value="1"/>
</dbReference>
<dbReference type="Proteomes" id="UP000461768">
    <property type="component" value="Unassembled WGS sequence"/>
</dbReference>
<dbReference type="Gene3D" id="3.30.950.10">
    <property type="entry name" value="Methyltransferase, Cobalt-precorrin-4 Transmethylase, Domain 2"/>
    <property type="match status" value="1"/>
</dbReference>
<dbReference type="GO" id="GO:0004418">
    <property type="term" value="F:hydroxymethylbilane synthase activity"/>
    <property type="evidence" value="ECO:0007669"/>
    <property type="project" value="UniProtKB-UniRule"/>
</dbReference>
<gene>
    <name evidence="10 16" type="primary">hemC</name>
    <name evidence="16" type="ORF">F7O84_05710</name>
</gene>
<evidence type="ECO:0000259" key="13">
    <source>
        <dbReference type="Pfam" id="PF01379"/>
    </source>
</evidence>
<evidence type="ECO:0000313" key="16">
    <source>
        <dbReference type="EMBL" id="KAB1439879.1"/>
    </source>
</evidence>
<dbReference type="Pfam" id="PF01379">
    <property type="entry name" value="Porphobil_deam"/>
    <property type="match status" value="1"/>
</dbReference>
<dbReference type="PROSITE" id="PS00839">
    <property type="entry name" value="SUMT_1"/>
    <property type="match status" value="1"/>
</dbReference>
<dbReference type="OrthoDB" id="9815856at2"/>
<evidence type="ECO:0000259" key="12">
    <source>
        <dbReference type="Pfam" id="PF00590"/>
    </source>
</evidence>
<evidence type="ECO:0000256" key="10">
    <source>
        <dbReference type="HAMAP-Rule" id="MF_00260"/>
    </source>
</evidence>